<keyword evidence="2 6" id="KW-0819">tRNA processing</keyword>
<dbReference type="SUPFAM" id="SSF52402">
    <property type="entry name" value="Adenine nucleotide alpha hydrolases-like"/>
    <property type="match status" value="1"/>
</dbReference>
<proteinExistence type="inferred from homology"/>
<evidence type="ECO:0000256" key="1">
    <source>
        <dbReference type="ARBA" id="ARBA00022598"/>
    </source>
</evidence>
<dbReference type="InterPro" id="IPR014729">
    <property type="entry name" value="Rossmann-like_a/b/a_fold"/>
</dbReference>
<dbReference type="PANTHER" id="PTHR43033">
    <property type="entry name" value="TRNA(ILE)-LYSIDINE SYNTHASE-RELATED"/>
    <property type="match status" value="1"/>
</dbReference>
<organism evidence="8 9">
    <name type="scientific">Gluconobacter cerevisiae</name>
    <dbReference type="NCBI Taxonomy" id="1379734"/>
    <lineage>
        <taxon>Bacteria</taxon>
        <taxon>Pseudomonadati</taxon>
        <taxon>Pseudomonadota</taxon>
        <taxon>Alphaproteobacteria</taxon>
        <taxon>Acetobacterales</taxon>
        <taxon>Acetobacteraceae</taxon>
        <taxon>Gluconobacter</taxon>
    </lineage>
</organism>
<evidence type="ECO:0000256" key="2">
    <source>
        <dbReference type="ARBA" id="ARBA00022694"/>
    </source>
</evidence>
<keyword evidence="6" id="KW-0963">Cytoplasm</keyword>
<sequence>METGPDLPVGECEFHDLMSDLGAWPPDIPDAPVALAVSGGADSMALAFLARRWRRNVVAFVVDHALRPESAIEARLTVERLAAMDVPARLLTLAPFPKGRLQERARQARFEALEAACVEAGCLDLLVAHHAGDQDETVWMRSLRASGPLGLSGIQRSAVRGRIRLLRPLLTLAPSRLRLTLQAAGLPWIEDPSNVNRRFERVRWRQDLTLQQRRDVQTLNLTAREESQSREAELAENLASHAVWHPEGWAFLEQAGMNEETLSALIRLVSGKAYRPAREAMRLLLDKGCGTLSGVQLQPAGRFGNGVILVREERALAAPIAARKGCVWDGRWRLLTHDIPADSVIGPLGDAVHGLDLRRLGIPSAAARCLPAVWQEGRLILWPRIGYMSGEADFVWASAVPVTGENQLTT</sequence>
<dbReference type="Pfam" id="PF01171">
    <property type="entry name" value="ATP_bind_3"/>
    <property type="match status" value="1"/>
</dbReference>
<comment type="domain">
    <text evidence="6">The N-terminal region contains the highly conserved SGGXDS motif, predicted to be a P-loop motif involved in ATP binding.</text>
</comment>
<evidence type="ECO:0000313" key="8">
    <source>
        <dbReference type="EMBL" id="MBF0875945.1"/>
    </source>
</evidence>
<dbReference type="PANTHER" id="PTHR43033:SF5">
    <property type="entry name" value="TRNA(ILE)-LYSIDINE SYNTHETASE"/>
    <property type="match status" value="1"/>
</dbReference>
<keyword evidence="9" id="KW-1185">Reference proteome</keyword>
<evidence type="ECO:0000256" key="5">
    <source>
        <dbReference type="ARBA" id="ARBA00048539"/>
    </source>
</evidence>
<dbReference type="GO" id="GO:0032267">
    <property type="term" value="F:tRNA(Ile)-lysidine synthase activity"/>
    <property type="evidence" value="ECO:0007669"/>
    <property type="project" value="UniProtKB-EC"/>
</dbReference>
<feature type="binding site" evidence="6">
    <location>
        <begin position="38"/>
        <end position="43"/>
    </location>
    <ligand>
        <name>ATP</name>
        <dbReference type="ChEBI" id="CHEBI:30616"/>
    </ligand>
</feature>
<keyword evidence="1 6" id="KW-0436">Ligase</keyword>
<feature type="domain" description="tRNA(Ile)-lysidine/2-thiocytidine synthase N-terminal" evidence="7">
    <location>
        <begin position="33"/>
        <end position="206"/>
    </location>
</feature>
<dbReference type="Proteomes" id="UP000630952">
    <property type="component" value="Unassembled WGS sequence"/>
</dbReference>
<dbReference type="Gene3D" id="3.40.50.620">
    <property type="entry name" value="HUPs"/>
    <property type="match status" value="1"/>
</dbReference>
<dbReference type="EMBL" id="JABCQO010000002">
    <property type="protein sequence ID" value="MBF0875945.1"/>
    <property type="molecule type" value="Genomic_DNA"/>
</dbReference>
<dbReference type="InterPro" id="IPR012795">
    <property type="entry name" value="tRNA_Ile_lys_synt_N"/>
</dbReference>
<comment type="caution">
    <text evidence="8">The sequence shown here is derived from an EMBL/GenBank/DDBJ whole genome shotgun (WGS) entry which is preliminary data.</text>
</comment>
<dbReference type="EC" id="6.3.4.19" evidence="6"/>
<dbReference type="CDD" id="cd01992">
    <property type="entry name" value="TilS_N"/>
    <property type="match status" value="1"/>
</dbReference>
<evidence type="ECO:0000256" key="4">
    <source>
        <dbReference type="ARBA" id="ARBA00022840"/>
    </source>
</evidence>
<comment type="catalytic activity">
    <reaction evidence="5 6">
        <text>cytidine(34) in tRNA(Ile2) + L-lysine + ATP = lysidine(34) in tRNA(Ile2) + AMP + diphosphate + H(+)</text>
        <dbReference type="Rhea" id="RHEA:43744"/>
        <dbReference type="Rhea" id="RHEA-COMP:10625"/>
        <dbReference type="Rhea" id="RHEA-COMP:10670"/>
        <dbReference type="ChEBI" id="CHEBI:15378"/>
        <dbReference type="ChEBI" id="CHEBI:30616"/>
        <dbReference type="ChEBI" id="CHEBI:32551"/>
        <dbReference type="ChEBI" id="CHEBI:33019"/>
        <dbReference type="ChEBI" id="CHEBI:82748"/>
        <dbReference type="ChEBI" id="CHEBI:83665"/>
        <dbReference type="ChEBI" id="CHEBI:456215"/>
        <dbReference type="EC" id="6.3.4.19"/>
    </reaction>
</comment>
<name>A0ABR9YCT3_9PROT</name>
<evidence type="ECO:0000256" key="3">
    <source>
        <dbReference type="ARBA" id="ARBA00022741"/>
    </source>
</evidence>
<protein>
    <recommendedName>
        <fullName evidence="6">tRNA(Ile)-lysidine synthase</fullName>
        <ecNumber evidence="6">6.3.4.19</ecNumber>
    </recommendedName>
    <alternativeName>
        <fullName evidence="6">tRNA(Ile)-2-lysyl-cytidine synthase</fullName>
    </alternativeName>
    <alternativeName>
        <fullName evidence="6">tRNA(Ile)-lysidine synthetase</fullName>
    </alternativeName>
</protein>
<comment type="similarity">
    <text evidence="6">Belongs to the tRNA(Ile)-lysidine synthase family.</text>
</comment>
<dbReference type="HAMAP" id="MF_01161">
    <property type="entry name" value="tRNA_Ile_lys_synt"/>
    <property type="match status" value="1"/>
</dbReference>
<accession>A0ABR9YCT3</accession>
<evidence type="ECO:0000256" key="6">
    <source>
        <dbReference type="HAMAP-Rule" id="MF_01161"/>
    </source>
</evidence>
<keyword evidence="3 6" id="KW-0547">Nucleotide-binding</keyword>
<evidence type="ECO:0000259" key="7">
    <source>
        <dbReference type="Pfam" id="PF01171"/>
    </source>
</evidence>
<dbReference type="NCBIfam" id="TIGR02432">
    <property type="entry name" value="lysidine_TilS_N"/>
    <property type="match status" value="1"/>
</dbReference>
<comment type="subcellular location">
    <subcellularLocation>
        <location evidence="6">Cytoplasm</location>
    </subcellularLocation>
</comment>
<evidence type="ECO:0000313" key="9">
    <source>
        <dbReference type="Proteomes" id="UP000630952"/>
    </source>
</evidence>
<reference evidence="9" key="1">
    <citation type="submission" date="2020-04" db="EMBL/GenBank/DDBJ databases">
        <title>Description of novel Gluconacetobacter.</title>
        <authorList>
            <person name="Sombolestani A."/>
        </authorList>
    </citation>
    <scope>NUCLEOTIDE SEQUENCE [LARGE SCALE GENOMIC DNA]</scope>
    <source>
        <strain evidence="9">LMG 27748</strain>
    </source>
</reference>
<reference evidence="8 9" key="2">
    <citation type="submission" date="2020-11" db="EMBL/GenBank/DDBJ databases">
        <title>Description of novel Gluconobacter species.</title>
        <authorList>
            <person name="Cleenwerck I."/>
            <person name="Cnockaert M."/>
            <person name="Borremans W."/>
            <person name="Wieme A.D."/>
            <person name="De Vuyst L."/>
            <person name="Vandamme P."/>
        </authorList>
    </citation>
    <scope>NUCLEOTIDE SEQUENCE [LARGE SCALE GENOMIC DNA]</scope>
    <source>
        <strain evidence="8 9">LMG 27748</strain>
    </source>
</reference>
<dbReference type="InterPro" id="IPR011063">
    <property type="entry name" value="TilS/TtcA_N"/>
</dbReference>
<gene>
    <name evidence="6 8" type="primary">tilS</name>
    <name evidence="8" type="ORF">HKD21_03665</name>
</gene>
<comment type="function">
    <text evidence="6">Ligates lysine onto the cytidine present at position 34 of the AUA codon-specific tRNA(Ile) that contains the anticodon CAU, in an ATP-dependent manner. Cytidine is converted to lysidine, thus changing the amino acid specificity of the tRNA from methionine to isoleucine.</text>
</comment>
<keyword evidence="4 6" id="KW-0067">ATP-binding</keyword>
<dbReference type="InterPro" id="IPR012094">
    <property type="entry name" value="tRNA_Ile_lys_synt"/>
</dbReference>